<name>A0A0R1WH46_9LACO</name>
<dbReference type="Pfam" id="PF14493">
    <property type="entry name" value="HTH_40"/>
    <property type="match status" value="1"/>
</dbReference>
<protein>
    <recommendedName>
        <fullName evidence="1">Helicase Helix-turn-helix domain-containing protein</fullName>
    </recommendedName>
</protein>
<sequence>MKTTTFTVLFKGEGNVVMNTYLLRLCSYHQPRRERVIENVLANRQTVATLFWAQHYGILTWLGARRRLSRAQFDQEVAVLIGAGLLERVGADEIKLTAAGVSYEESQPSPYQPHFYPWYWLANTQTVQRRLLLGFQVASELAYHNRYYAPLAVPFTDQEAVRGWFRHFKSAQFVQEVYAELHLLAGALANEDQRLAAALVNRLIGHDQAGWTLNQLADRLQLSLADALVLDHDLWLAVTAFSRRTTGPLASLLRPLIAPAPISRSCQTTVQLARQGLELVRIAERRRLKLGTVREHLLTAAILTPQQLDWAQLLPAKQRKFLDHHFRGDVIHWRFQGWSGDENSDFYYFRLYQIYKEYSQNES</sequence>
<dbReference type="Proteomes" id="UP000050973">
    <property type="component" value="Unassembled WGS sequence"/>
</dbReference>
<evidence type="ECO:0000313" key="2">
    <source>
        <dbReference type="EMBL" id="KRM17087.1"/>
    </source>
</evidence>
<evidence type="ECO:0000259" key="1">
    <source>
        <dbReference type="Pfam" id="PF14493"/>
    </source>
</evidence>
<proteinExistence type="predicted"/>
<reference evidence="2 3" key="1">
    <citation type="journal article" date="2015" name="Genome Announc.">
        <title>Expanding the biotechnology potential of lactobacilli through comparative genomics of 213 strains and associated genera.</title>
        <authorList>
            <person name="Sun Z."/>
            <person name="Harris H.M."/>
            <person name="McCann A."/>
            <person name="Guo C."/>
            <person name="Argimon S."/>
            <person name="Zhang W."/>
            <person name="Yang X."/>
            <person name="Jeffery I.B."/>
            <person name="Cooney J.C."/>
            <person name="Kagawa T.F."/>
            <person name="Liu W."/>
            <person name="Song Y."/>
            <person name="Salvetti E."/>
            <person name="Wrobel A."/>
            <person name="Rasinkangas P."/>
            <person name="Parkhill J."/>
            <person name="Rea M.C."/>
            <person name="O'Sullivan O."/>
            <person name="Ritari J."/>
            <person name="Douillard F.P."/>
            <person name="Paul Ross R."/>
            <person name="Yang R."/>
            <person name="Briner A.E."/>
            <person name="Felis G.E."/>
            <person name="de Vos W.M."/>
            <person name="Barrangou R."/>
            <person name="Klaenhammer T.R."/>
            <person name="Caufield P.W."/>
            <person name="Cui Y."/>
            <person name="Zhang H."/>
            <person name="O'Toole P.W."/>
        </authorList>
    </citation>
    <scope>NUCLEOTIDE SEQUENCE [LARGE SCALE GENOMIC DNA]</scope>
    <source>
        <strain evidence="2 3">DSM 4864</strain>
    </source>
</reference>
<gene>
    <name evidence="2" type="ORF">FC49_GL000249</name>
</gene>
<dbReference type="EMBL" id="AZGE01000001">
    <property type="protein sequence ID" value="KRM17087.1"/>
    <property type="molecule type" value="Genomic_DNA"/>
</dbReference>
<organism evidence="2 3">
    <name type="scientific">Limosilactobacillus oris DSM 4864</name>
    <dbReference type="NCBI Taxonomy" id="1423779"/>
    <lineage>
        <taxon>Bacteria</taxon>
        <taxon>Bacillati</taxon>
        <taxon>Bacillota</taxon>
        <taxon>Bacilli</taxon>
        <taxon>Lactobacillales</taxon>
        <taxon>Lactobacillaceae</taxon>
        <taxon>Limosilactobacillus</taxon>
    </lineage>
</organism>
<comment type="caution">
    <text evidence="2">The sequence shown here is derived from an EMBL/GenBank/DDBJ whole genome shotgun (WGS) entry which is preliminary data.</text>
</comment>
<feature type="domain" description="Helicase Helix-turn-helix" evidence="1">
    <location>
        <begin position="266"/>
        <end position="320"/>
    </location>
</feature>
<accession>A0A0R1WH46</accession>
<dbReference type="InterPro" id="IPR029491">
    <property type="entry name" value="Helicase_HTH"/>
</dbReference>
<dbReference type="PATRIC" id="fig|1423779.3.peg.252"/>
<evidence type="ECO:0000313" key="3">
    <source>
        <dbReference type="Proteomes" id="UP000050973"/>
    </source>
</evidence>
<dbReference type="AlphaFoldDB" id="A0A0R1WH46"/>